<evidence type="ECO:0000259" key="17">
    <source>
        <dbReference type="PROSITE" id="PS51975"/>
    </source>
</evidence>
<comment type="cofactor">
    <cofactor evidence="2">
        <name>Mg(2+)</name>
        <dbReference type="ChEBI" id="CHEBI:18420"/>
    </cofactor>
</comment>
<dbReference type="InterPro" id="IPR024567">
    <property type="entry name" value="RNase_HII/HIII_dom"/>
</dbReference>
<dbReference type="GO" id="GO:0004523">
    <property type="term" value="F:RNA-DNA hybrid ribonuclease activity"/>
    <property type="evidence" value="ECO:0007669"/>
    <property type="project" value="UniProtKB-UniRule"/>
</dbReference>
<keyword evidence="8 14" id="KW-0963">Cytoplasm</keyword>
<evidence type="ECO:0000256" key="10">
    <source>
        <dbReference type="ARBA" id="ARBA00022723"/>
    </source>
</evidence>
<evidence type="ECO:0000256" key="14">
    <source>
        <dbReference type="HAMAP-Rule" id="MF_00052"/>
    </source>
</evidence>
<dbReference type="Proteomes" id="UP000483362">
    <property type="component" value="Unassembled WGS sequence"/>
</dbReference>
<protein>
    <recommendedName>
        <fullName evidence="7 14">Ribonuclease HII</fullName>
        <shortName evidence="14">RNase HII</shortName>
        <ecNumber evidence="6 14">3.1.26.4</ecNumber>
    </recommendedName>
</protein>
<evidence type="ECO:0000256" key="4">
    <source>
        <dbReference type="ARBA" id="ARBA00004496"/>
    </source>
</evidence>
<evidence type="ECO:0000256" key="8">
    <source>
        <dbReference type="ARBA" id="ARBA00022490"/>
    </source>
</evidence>
<dbReference type="PANTHER" id="PTHR10954">
    <property type="entry name" value="RIBONUCLEASE H2 SUBUNIT A"/>
    <property type="match status" value="1"/>
</dbReference>
<dbReference type="AlphaFoldDB" id="A0A6L5XBM3"/>
<dbReference type="GO" id="GO:0006298">
    <property type="term" value="P:mismatch repair"/>
    <property type="evidence" value="ECO:0007669"/>
    <property type="project" value="TreeGrafter"/>
</dbReference>
<gene>
    <name evidence="14" type="primary">rnhB</name>
    <name evidence="18" type="ORF">FYJ29_04560</name>
</gene>
<evidence type="ECO:0000256" key="13">
    <source>
        <dbReference type="ARBA" id="ARBA00023211"/>
    </source>
</evidence>
<evidence type="ECO:0000256" key="3">
    <source>
        <dbReference type="ARBA" id="ARBA00004065"/>
    </source>
</evidence>
<dbReference type="Gene3D" id="3.30.420.10">
    <property type="entry name" value="Ribonuclease H-like superfamily/Ribonuclease H"/>
    <property type="match status" value="1"/>
</dbReference>
<keyword evidence="11 14" id="KW-0255">Endonuclease</keyword>
<keyword evidence="13 14" id="KW-0464">Manganese</keyword>
<comment type="similarity">
    <text evidence="5 14 16">Belongs to the RNase HII family.</text>
</comment>
<dbReference type="GO" id="GO:0032299">
    <property type="term" value="C:ribonuclease H2 complex"/>
    <property type="evidence" value="ECO:0007669"/>
    <property type="project" value="TreeGrafter"/>
</dbReference>
<evidence type="ECO:0000313" key="19">
    <source>
        <dbReference type="Proteomes" id="UP000483362"/>
    </source>
</evidence>
<dbReference type="InterPro" id="IPR036397">
    <property type="entry name" value="RNaseH_sf"/>
</dbReference>
<evidence type="ECO:0000256" key="5">
    <source>
        <dbReference type="ARBA" id="ARBA00007383"/>
    </source>
</evidence>
<dbReference type="SUPFAM" id="SSF53098">
    <property type="entry name" value="Ribonuclease H-like"/>
    <property type="match status" value="1"/>
</dbReference>
<feature type="domain" description="RNase H type-2" evidence="17">
    <location>
        <begin position="11"/>
        <end position="201"/>
    </location>
</feature>
<dbReference type="GO" id="GO:0043137">
    <property type="term" value="P:DNA replication, removal of RNA primer"/>
    <property type="evidence" value="ECO:0007669"/>
    <property type="project" value="TreeGrafter"/>
</dbReference>
<dbReference type="PROSITE" id="PS51975">
    <property type="entry name" value="RNASE_H_2"/>
    <property type="match status" value="1"/>
</dbReference>
<comment type="caution">
    <text evidence="18">The sequence shown here is derived from an EMBL/GenBank/DDBJ whole genome shotgun (WGS) entry which is preliminary data.</text>
</comment>
<dbReference type="GO" id="GO:0005737">
    <property type="term" value="C:cytoplasm"/>
    <property type="evidence" value="ECO:0007669"/>
    <property type="project" value="UniProtKB-SubCell"/>
</dbReference>
<dbReference type="GO" id="GO:0030145">
    <property type="term" value="F:manganese ion binding"/>
    <property type="evidence" value="ECO:0007669"/>
    <property type="project" value="UniProtKB-UniRule"/>
</dbReference>
<comment type="catalytic activity">
    <reaction evidence="1 14 15 16">
        <text>Endonucleolytic cleavage to 5'-phosphomonoester.</text>
        <dbReference type="EC" id="3.1.26.4"/>
    </reaction>
</comment>
<evidence type="ECO:0000256" key="6">
    <source>
        <dbReference type="ARBA" id="ARBA00012180"/>
    </source>
</evidence>
<comment type="subcellular location">
    <subcellularLocation>
        <location evidence="4 14">Cytoplasm</location>
    </subcellularLocation>
</comment>
<dbReference type="HAMAP" id="MF_00052_B">
    <property type="entry name" value="RNase_HII_B"/>
    <property type="match status" value="1"/>
</dbReference>
<dbReference type="PANTHER" id="PTHR10954:SF18">
    <property type="entry name" value="RIBONUCLEASE HII"/>
    <property type="match status" value="1"/>
</dbReference>
<evidence type="ECO:0000256" key="9">
    <source>
        <dbReference type="ARBA" id="ARBA00022722"/>
    </source>
</evidence>
<name>A0A6L5XBM3_9BACT</name>
<feature type="binding site" evidence="14 15">
    <location>
        <position position="18"/>
    </location>
    <ligand>
        <name>a divalent metal cation</name>
        <dbReference type="ChEBI" id="CHEBI:60240"/>
    </ligand>
</feature>
<dbReference type="EC" id="3.1.26.4" evidence="6 14"/>
<evidence type="ECO:0000256" key="2">
    <source>
        <dbReference type="ARBA" id="ARBA00001946"/>
    </source>
</evidence>
<dbReference type="RefSeq" id="WP_154327562.1">
    <property type="nucleotide sequence ID" value="NZ_CP045696.1"/>
</dbReference>
<sequence length="205" mass="23259">MELQRYIVEGRIEAGCDEAGRGPLAGPVTAAAVILPPHFHNDIINDSKRLSEKKRNALRPVIEAQALAWAVAWVWPEEIDRINILNASILAMHRALDALKVRPEFVMVDGNRFKPYGDIPYETIVKGDGKMMPIAAASILAKTHRDEYMRKIAQEYPQYGWEHNMGYPTRSHYAAIARYGITPYHRKSFALSKQLSLFDDDERLA</sequence>
<dbReference type="CDD" id="cd07182">
    <property type="entry name" value="RNase_HII_bacteria_HII_like"/>
    <property type="match status" value="1"/>
</dbReference>
<organism evidence="18 19">
    <name type="scientific">Sodaliphilus pleomorphus</name>
    <dbReference type="NCBI Taxonomy" id="2606626"/>
    <lineage>
        <taxon>Bacteria</taxon>
        <taxon>Pseudomonadati</taxon>
        <taxon>Bacteroidota</taxon>
        <taxon>Bacteroidia</taxon>
        <taxon>Bacteroidales</taxon>
        <taxon>Muribaculaceae</taxon>
        <taxon>Sodaliphilus</taxon>
    </lineage>
</organism>
<evidence type="ECO:0000256" key="11">
    <source>
        <dbReference type="ARBA" id="ARBA00022759"/>
    </source>
</evidence>
<dbReference type="InterPro" id="IPR012337">
    <property type="entry name" value="RNaseH-like_sf"/>
</dbReference>
<dbReference type="GO" id="GO:0003723">
    <property type="term" value="F:RNA binding"/>
    <property type="evidence" value="ECO:0007669"/>
    <property type="project" value="UniProtKB-UniRule"/>
</dbReference>
<evidence type="ECO:0000256" key="15">
    <source>
        <dbReference type="PROSITE-ProRule" id="PRU01319"/>
    </source>
</evidence>
<keyword evidence="9 14" id="KW-0540">Nuclease</keyword>
<evidence type="ECO:0000256" key="7">
    <source>
        <dbReference type="ARBA" id="ARBA00019179"/>
    </source>
</evidence>
<evidence type="ECO:0000256" key="16">
    <source>
        <dbReference type="RuleBase" id="RU003515"/>
    </source>
</evidence>
<dbReference type="InterPro" id="IPR022898">
    <property type="entry name" value="RNase_HII"/>
</dbReference>
<dbReference type="EMBL" id="VULT01000005">
    <property type="protein sequence ID" value="MSS17037.1"/>
    <property type="molecule type" value="Genomic_DNA"/>
</dbReference>
<keyword evidence="12 14" id="KW-0378">Hydrolase</keyword>
<dbReference type="NCBIfam" id="NF000595">
    <property type="entry name" value="PRK00015.1-3"/>
    <property type="match status" value="1"/>
</dbReference>
<accession>A0A6L5XBM3</accession>
<evidence type="ECO:0000256" key="1">
    <source>
        <dbReference type="ARBA" id="ARBA00000077"/>
    </source>
</evidence>
<keyword evidence="10 14" id="KW-0479">Metal-binding</keyword>
<feature type="binding site" evidence="14 15">
    <location>
        <position position="17"/>
    </location>
    <ligand>
        <name>a divalent metal cation</name>
        <dbReference type="ChEBI" id="CHEBI:60240"/>
    </ligand>
</feature>
<comment type="function">
    <text evidence="3 14 16">Endonuclease that specifically degrades the RNA of RNA-DNA hybrids.</text>
</comment>
<evidence type="ECO:0000313" key="18">
    <source>
        <dbReference type="EMBL" id="MSS17037.1"/>
    </source>
</evidence>
<dbReference type="InterPro" id="IPR001352">
    <property type="entry name" value="RNase_HII/HIII"/>
</dbReference>
<feature type="binding site" evidence="14 15">
    <location>
        <position position="109"/>
    </location>
    <ligand>
        <name>a divalent metal cation</name>
        <dbReference type="ChEBI" id="CHEBI:60240"/>
    </ligand>
</feature>
<proteinExistence type="inferred from homology"/>
<comment type="cofactor">
    <cofactor evidence="14 15">
        <name>Mn(2+)</name>
        <dbReference type="ChEBI" id="CHEBI:29035"/>
    </cofactor>
    <cofactor evidence="14 15">
        <name>Mg(2+)</name>
        <dbReference type="ChEBI" id="CHEBI:18420"/>
    </cofactor>
    <text evidence="14 15">Manganese or magnesium. Binds 1 divalent metal ion per monomer in the absence of substrate. May bind a second metal ion after substrate binding.</text>
</comment>
<evidence type="ECO:0000256" key="12">
    <source>
        <dbReference type="ARBA" id="ARBA00022801"/>
    </source>
</evidence>
<dbReference type="Pfam" id="PF01351">
    <property type="entry name" value="RNase_HII"/>
    <property type="match status" value="1"/>
</dbReference>
<keyword evidence="19" id="KW-1185">Reference proteome</keyword>
<reference evidence="18 19" key="1">
    <citation type="submission" date="2019-08" db="EMBL/GenBank/DDBJ databases">
        <title>In-depth cultivation of the pig gut microbiome towards novel bacterial diversity and tailored functional studies.</title>
        <authorList>
            <person name="Wylensek D."/>
            <person name="Hitch T.C.A."/>
            <person name="Clavel T."/>
        </authorList>
    </citation>
    <scope>NUCLEOTIDE SEQUENCE [LARGE SCALE GENOMIC DNA]</scope>
    <source>
        <strain evidence="18 19">Oil-RF-744-WCA-WT-10</strain>
    </source>
</reference>